<proteinExistence type="predicted"/>
<evidence type="ECO:0000313" key="2">
    <source>
        <dbReference type="EMBL" id="KAF2116661.1"/>
    </source>
</evidence>
<evidence type="ECO:0000313" key="3">
    <source>
        <dbReference type="Proteomes" id="UP000799770"/>
    </source>
</evidence>
<keyword evidence="1" id="KW-1133">Transmembrane helix</keyword>
<organism evidence="2 3">
    <name type="scientific">Lophiotrema nucula</name>
    <dbReference type="NCBI Taxonomy" id="690887"/>
    <lineage>
        <taxon>Eukaryota</taxon>
        <taxon>Fungi</taxon>
        <taxon>Dikarya</taxon>
        <taxon>Ascomycota</taxon>
        <taxon>Pezizomycotina</taxon>
        <taxon>Dothideomycetes</taxon>
        <taxon>Pleosporomycetidae</taxon>
        <taxon>Pleosporales</taxon>
        <taxon>Lophiotremataceae</taxon>
        <taxon>Lophiotrema</taxon>
    </lineage>
</organism>
<dbReference type="EMBL" id="ML977320">
    <property type="protein sequence ID" value="KAF2116661.1"/>
    <property type="molecule type" value="Genomic_DNA"/>
</dbReference>
<keyword evidence="1" id="KW-0812">Transmembrane</keyword>
<protein>
    <submittedName>
        <fullName evidence="2">Uncharacterized protein</fullName>
    </submittedName>
</protein>
<evidence type="ECO:0000256" key="1">
    <source>
        <dbReference type="SAM" id="Phobius"/>
    </source>
</evidence>
<keyword evidence="1" id="KW-0472">Membrane</keyword>
<dbReference type="Proteomes" id="UP000799770">
    <property type="component" value="Unassembled WGS sequence"/>
</dbReference>
<name>A0A6A5ZDX8_9PLEO</name>
<sequence length="223" mass="24991">MTDVDAGDSRLSVAGSIVGIVALLISAITILHAFFIYFTAYRDAPAELARFTSSISNTIDENSHRLRPSHIPGPIGLDIGKGATSQGRWTDMLQEYFYAHMELDEELSRIKRAGEQTDSLFNRNRLLWVFKRKDLEESVKRVETLRMRKMAVAMNALVDDIGQIKDMLERLESRIPAGTLRLPPAKPPQDPELADLARPLNLYSSSLFGESVTDIVRTSLDSR</sequence>
<feature type="transmembrane region" description="Helical" evidence="1">
    <location>
        <begin position="12"/>
        <end position="40"/>
    </location>
</feature>
<dbReference type="AlphaFoldDB" id="A0A6A5ZDX8"/>
<keyword evidence="3" id="KW-1185">Reference proteome</keyword>
<dbReference type="OrthoDB" id="3757673at2759"/>
<accession>A0A6A5ZDX8</accession>
<gene>
    <name evidence="2" type="ORF">BDV96DRAFT_32058</name>
</gene>
<reference evidence="2" key="1">
    <citation type="journal article" date="2020" name="Stud. Mycol.">
        <title>101 Dothideomycetes genomes: a test case for predicting lifestyles and emergence of pathogens.</title>
        <authorList>
            <person name="Haridas S."/>
            <person name="Albert R."/>
            <person name="Binder M."/>
            <person name="Bloem J."/>
            <person name="Labutti K."/>
            <person name="Salamov A."/>
            <person name="Andreopoulos B."/>
            <person name="Baker S."/>
            <person name="Barry K."/>
            <person name="Bills G."/>
            <person name="Bluhm B."/>
            <person name="Cannon C."/>
            <person name="Castanera R."/>
            <person name="Culley D."/>
            <person name="Daum C."/>
            <person name="Ezra D."/>
            <person name="Gonzalez J."/>
            <person name="Henrissat B."/>
            <person name="Kuo A."/>
            <person name="Liang C."/>
            <person name="Lipzen A."/>
            <person name="Lutzoni F."/>
            <person name="Magnuson J."/>
            <person name="Mondo S."/>
            <person name="Nolan M."/>
            <person name="Ohm R."/>
            <person name="Pangilinan J."/>
            <person name="Park H.-J."/>
            <person name="Ramirez L."/>
            <person name="Alfaro M."/>
            <person name="Sun H."/>
            <person name="Tritt A."/>
            <person name="Yoshinaga Y."/>
            <person name="Zwiers L.-H."/>
            <person name="Turgeon B."/>
            <person name="Goodwin S."/>
            <person name="Spatafora J."/>
            <person name="Crous P."/>
            <person name="Grigoriev I."/>
        </authorList>
    </citation>
    <scope>NUCLEOTIDE SEQUENCE</scope>
    <source>
        <strain evidence="2">CBS 627.86</strain>
    </source>
</reference>